<dbReference type="AlphaFoldDB" id="A0AAN6TZJ6"/>
<proteinExistence type="inferred from homology"/>
<gene>
    <name evidence="4" type="ORF">N657DRAFT_690358</name>
</gene>
<feature type="region of interest" description="Disordered" evidence="2">
    <location>
        <begin position="175"/>
        <end position="196"/>
    </location>
</feature>
<dbReference type="GeneID" id="87833812"/>
<dbReference type="RefSeq" id="XP_062647418.1">
    <property type="nucleotide sequence ID" value="XM_062797044.1"/>
</dbReference>
<accession>A0AAN6TZJ6</accession>
<feature type="domain" description="Septin-type G" evidence="3">
    <location>
        <begin position="224"/>
        <end position="537"/>
    </location>
</feature>
<dbReference type="PROSITE" id="PS00675">
    <property type="entry name" value="SIGMA54_INTERACT_1"/>
    <property type="match status" value="1"/>
</dbReference>
<dbReference type="InterPro" id="IPR046707">
    <property type="entry name" value="DUF6780"/>
</dbReference>
<comment type="caution">
    <text evidence="4">The sequence shown here is derived from an EMBL/GenBank/DDBJ whole genome shotgun (WGS) entry which is preliminary data.</text>
</comment>
<keyword evidence="1" id="KW-0547">Nucleotide-binding</keyword>
<dbReference type="EMBL" id="MU853228">
    <property type="protein sequence ID" value="KAK4123647.1"/>
    <property type="molecule type" value="Genomic_DNA"/>
</dbReference>
<feature type="compositionally biased region" description="Low complexity" evidence="2">
    <location>
        <begin position="534"/>
        <end position="544"/>
    </location>
</feature>
<keyword evidence="1" id="KW-0342">GTP-binding</keyword>
<evidence type="ECO:0000313" key="5">
    <source>
        <dbReference type="Proteomes" id="UP001302602"/>
    </source>
</evidence>
<dbReference type="PROSITE" id="PS51719">
    <property type="entry name" value="G_SEPTIN"/>
    <property type="match status" value="1"/>
</dbReference>
<evidence type="ECO:0000313" key="4">
    <source>
        <dbReference type="EMBL" id="KAK4123647.1"/>
    </source>
</evidence>
<dbReference type="PANTHER" id="PTHR18884">
    <property type="entry name" value="SEPTIN"/>
    <property type="match status" value="1"/>
</dbReference>
<dbReference type="Gene3D" id="3.40.50.300">
    <property type="entry name" value="P-loop containing nucleotide triphosphate hydrolases"/>
    <property type="match status" value="1"/>
</dbReference>
<dbReference type="Pfam" id="PF20571">
    <property type="entry name" value="DUF6780"/>
    <property type="match status" value="1"/>
</dbReference>
<protein>
    <recommendedName>
        <fullName evidence="3">Septin-type G domain-containing protein</fullName>
    </recommendedName>
</protein>
<dbReference type="Pfam" id="PF00735">
    <property type="entry name" value="Septin"/>
    <property type="match status" value="1"/>
</dbReference>
<reference evidence="4" key="1">
    <citation type="journal article" date="2023" name="Mol. Phylogenet. Evol.">
        <title>Genome-scale phylogeny and comparative genomics of the fungal order Sordariales.</title>
        <authorList>
            <person name="Hensen N."/>
            <person name="Bonometti L."/>
            <person name="Westerberg I."/>
            <person name="Brannstrom I.O."/>
            <person name="Guillou S."/>
            <person name="Cros-Aarteil S."/>
            <person name="Calhoun S."/>
            <person name="Haridas S."/>
            <person name="Kuo A."/>
            <person name="Mondo S."/>
            <person name="Pangilinan J."/>
            <person name="Riley R."/>
            <person name="LaButti K."/>
            <person name="Andreopoulos B."/>
            <person name="Lipzen A."/>
            <person name="Chen C."/>
            <person name="Yan M."/>
            <person name="Daum C."/>
            <person name="Ng V."/>
            <person name="Clum A."/>
            <person name="Steindorff A."/>
            <person name="Ohm R.A."/>
            <person name="Martin F."/>
            <person name="Silar P."/>
            <person name="Natvig D.O."/>
            <person name="Lalanne C."/>
            <person name="Gautier V."/>
            <person name="Ament-Velasquez S.L."/>
            <person name="Kruys A."/>
            <person name="Hutchinson M.I."/>
            <person name="Powell A.J."/>
            <person name="Barry K."/>
            <person name="Miller A.N."/>
            <person name="Grigoriev I.V."/>
            <person name="Debuchy R."/>
            <person name="Gladieux P."/>
            <person name="Hiltunen Thoren M."/>
            <person name="Johannesson H."/>
        </authorList>
    </citation>
    <scope>NUCLEOTIDE SEQUENCE</scope>
    <source>
        <strain evidence="4">CBS 731.68</strain>
    </source>
</reference>
<dbReference type="SUPFAM" id="SSF52540">
    <property type="entry name" value="P-loop containing nucleoside triphosphate hydrolases"/>
    <property type="match status" value="1"/>
</dbReference>
<evidence type="ECO:0000256" key="2">
    <source>
        <dbReference type="SAM" id="MobiDB-lite"/>
    </source>
</evidence>
<feature type="compositionally biased region" description="Gly residues" evidence="2">
    <location>
        <begin position="707"/>
        <end position="716"/>
    </location>
</feature>
<dbReference type="InterPro" id="IPR025662">
    <property type="entry name" value="Sigma_54_int_dom_ATP-bd_1"/>
</dbReference>
<keyword evidence="5" id="KW-1185">Reference proteome</keyword>
<feature type="compositionally biased region" description="Basic and acidic residues" evidence="2">
    <location>
        <begin position="58"/>
        <end position="89"/>
    </location>
</feature>
<name>A0AAN6TZJ6_9PEZI</name>
<feature type="region of interest" description="Disordered" evidence="2">
    <location>
        <begin position="689"/>
        <end position="725"/>
    </location>
</feature>
<dbReference type="GO" id="GO:0005525">
    <property type="term" value="F:GTP binding"/>
    <property type="evidence" value="ECO:0007669"/>
    <property type="project" value="UniProtKB-KW"/>
</dbReference>
<comment type="similarity">
    <text evidence="1">Belongs to the TRAFAC class TrmE-Era-EngA-EngB-Septin-like GTPase superfamily. Septin GTPase family.</text>
</comment>
<organism evidence="4 5">
    <name type="scientific">Parathielavia appendiculata</name>
    <dbReference type="NCBI Taxonomy" id="2587402"/>
    <lineage>
        <taxon>Eukaryota</taxon>
        <taxon>Fungi</taxon>
        <taxon>Dikarya</taxon>
        <taxon>Ascomycota</taxon>
        <taxon>Pezizomycotina</taxon>
        <taxon>Sordariomycetes</taxon>
        <taxon>Sordariomycetidae</taxon>
        <taxon>Sordariales</taxon>
        <taxon>Chaetomiaceae</taxon>
        <taxon>Parathielavia</taxon>
    </lineage>
</organism>
<dbReference type="InterPro" id="IPR030379">
    <property type="entry name" value="G_SEPTIN_dom"/>
</dbReference>
<feature type="region of interest" description="Disordered" evidence="2">
    <location>
        <begin position="277"/>
        <end position="298"/>
    </location>
</feature>
<feature type="region of interest" description="Disordered" evidence="2">
    <location>
        <begin position="1"/>
        <end position="99"/>
    </location>
</feature>
<feature type="compositionally biased region" description="Basic and acidic residues" evidence="2">
    <location>
        <begin position="1"/>
        <end position="16"/>
    </location>
</feature>
<reference evidence="4" key="2">
    <citation type="submission" date="2023-05" db="EMBL/GenBank/DDBJ databases">
        <authorList>
            <consortium name="Lawrence Berkeley National Laboratory"/>
            <person name="Steindorff A."/>
            <person name="Hensen N."/>
            <person name="Bonometti L."/>
            <person name="Westerberg I."/>
            <person name="Brannstrom I.O."/>
            <person name="Guillou S."/>
            <person name="Cros-Aarteil S."/>
            <person name="Calhoun S."/>
            <person name="Haridas S."/>
            <person name="Kuo A."/>
            <person name="Mondo S."/>
            <person name="Pangilinan J."/>
            <person name="Riley R."/>
            <person name="Labutti K."/>
            <person name="Andreopoulos B."/>
            <person name="Lipzen A."/>
            <person name="Chen C."/>
            <person name="Yanf M."/>
            <person name="Daum C."/>
            <person name="Ng V."/>
            <person name="Clum A."/>
            <person name="Ohm R."/>
            <person name="Martin F."/>
            <person name="Silar P."/>
            <person name="Natvig D."/>
            <person name="Lalanne C."/>
            <person name="Gautier V."/>
            <person name="Ament-Velasquez S.L."/>
            <person name="Kruys A."/>
            <person name="Hutchinson M.I."/>
            <person name="Powell A.J."/>
            <person name="Barry K."/>
            <person name="Miller A.N."/>
            <person name="Grigoriev I.V."/>
            <person name="Debuchy R."/>
            <person name="Gladieux P."/>
            <person name="Thoren M.H."/>
            <person name="Johannesson H."/>
        </authorList>
    </citation>
    <scope>NUCLEOTIDE SEQUENCE</scope>
    <source>
        <strain evidence="4">CBS 731.68</strain>
    </source>
</reference>
<evidence type="ECO:0000259" key="3">
    <source>
        <dbReference type="PROSITE" id="PS51719"/>
    </source>
</evidence>
<sequence>MRPAGDDAQGRPRSYDTDGPSTFRLPSAPQMTYSLGDESTIGSSSQAPPLLSRRVKDHRVPLPEHPEHPEHSKPRVPSHHDVERNKEPAPRPSSAKVPFDTLRHYDHDSSRPISPFPRPADTTNLSQPLTPVMLGASGPASALSSVSSRRNSLCLSDDLANCPMSMKDGDIAVEVEEEEQHPGEADPAGAESSLSMIDSGSAPQLIMPSIKMPSRRPFTDVGKRMGRLKVLVAGDSGVGKTSLIKAIVQSCEHIVHVDPITPSGLLISSVARSTQIMLPGTGRPQGSRRHSARESTGTREITEIYASTKPYPEWWSEVDDFRVLRRRKSLGDAVLDRNICFVDTPGYGSGSSPMETITSVAQYIEVHLRRIYSNHLSDGDLLNLLGGEGGVQVDAVFYMVSNRLRPVDIEYLQQLSPLTNIILLLAQTDLMSPEQITASKEQIHSQLKEANIRPFSFSTLSPSDADKQGIYAISSAAGSDHDTMDASLLMSPDYVQPLIPTELAALVAQVFTPNGAAWLRHSVARKYLAWRNANSPSSPALSSSTRPQSLARGQSLPQSLSLASSSCAAFPHSVQPCQRNFLPPLPPMQTPTSTGAGTSYALARLADHAQREERLAQVRLANWAAELQRSLEKEREEYARLARQERAIWLAERIGECVREGAASGAPGAVSGFDGPVVASDRDGCKGRGTGNGLLARSSRRRKRMGQRGGAGGFGEVEGETQHRHRQDPLGLLEVADELRHRGLIALEVLGSIGVLGGLALWVTRHYLHVQGLGWVMGEWERFWYGPR</sequence>
<dbReference type="InterPro" id="IPR027417">
    <property type="entry name" value="P-loop_NTPase"/>
</dbReference>
<feature type="region of interest" description="Disordered" evidence="2">
    <location>
        <begin position="534"/>
        <end position="555"/>
    </location>
</feature>
<evidence type="ECO:0000256" key="1">
    <source>
        <dbReference type="RuleBase" id="RU004560"/>
    </source>
</evidence>
<dbReference type="Proteomes" id="UP001302602">
    <property type="component" value="Unassembled WGS sequence"/>
</dbReference>